<feature type="compositionally biased region" description="Polar residues" evidence="1">
    <location>
        <begin position="476"/>
        <end position="496"/>
    </location>
</feature>
<evidence type="ECO:0000256" key="2">
    <source>
        <dbReference type="SAM" id="SignalP"/>
    </source>
</evidence>
<accession>A0A2V3IXG3</accession>
<dbReference type="AlphaFoldDB" id="A0A2V3IXG3"/>
<dbReference type="OrthoDB" id="663146at2759"/>
<feature type="compositionally biased region" description="Low complexity" evidence="1">
    <location>
        <begin position="235"/>
        <end position="251"/>
    </location>
</feature>
<feature type="compositionally biased region" description="Basic and acidic residues" evidence="1">
    <location>
        <begin position="613"/>
        <end position="637"/>
    </location>
</feature>
<evidence type="ECO:0000313" key="5">
    <source>
        <dbReference type="Proteomes" id="UP000247409"/>
    </source>
</evidence>
<dbReference type="EMBL" id="NBIV01000033">
    <property type="protein sequence ID" value="PXF46753.1"/>
    <property type="molecule type" value="Genomic_DNA"/>
</dbReference>
<feature type="region of interest" description="Disordered" evidence="1">
    <location>
        <begin position="476"/>
        <end position="593"/>
    </location>
</feature>
<feature type="region of interest" description="Disordered" evidence="1">
    <location>
        <begin position="376"/>
        <end position="455"/>
    </location>
</feature>
<gene>
    <name evidence="4" type="ORF">BWQ96_03444</name>
</gene>
<feature type="compositionally biased region" description="Low complexity" evidence="1">
    <location>
        <begin position="259"/>
        <end position="268"/>
    </location>
</feature>
<dbReference type="STRING" id="448386.A0A2V3IXG3"/>
<keyword evidence="2" id="KW-0732">Signal</keyword>
<feature type="signal peptide" evidence="2">
    <location>
        <begin position="1"/>
        <end position="28"/>
    </location>
</feature>
<dbReference type="Pfam" id="PF11721">
    <property type="entry name" value="Malectin"/>
    <property type="match status" value="1"/>
</dbReference>
<feature type="compositionally biased region" description="Basic and acidic residues" evidence="1">
    <location>
        <begin position="710"/>
        <end position="722"/>
    </location>
</feature>
<feature type="compositionally biased region" description="Low complexity" evidence="1">
    <location>
        <begin position="416"/>
        <end position="426"/>
    </location>
</feature>
<proteinExistence type="predicted"/>
<organism evidence="4 5">
    <name type="scientific">Gracilariopsis chorda</name>
    <dbReference type="NCBI Taxonomy" id="448386"/>
    <lineage>
        <taxon>Eukaryota</taxon>
        <taxon>Rhodophyta</taxon>
        <taxon>Florideophyceae</taxon>
        <taxon>Rhodymeniophycidae</taxon>
        <taxon>Gracilariales</taxon>
        <taxon>Gracilariaceae</taxon>
        <taxon>Gracilariopsis</taxon>
    </lineage>
</organism>
<feature type="compositionally biased region" description="Low complexity" evidence="1">
    <location>
        <begin position="505"/>
        <end position="517"/>
    </location>
</feature>
<feature type="chain" id="PRO_5016090670" description="Malectin domain-containing protein" evidence="2">
    <location>
        <begin position="29"/>
        <end position="884"/>
    </location>
</feature>
<keyword evidence="5" id="KW-1185">Reference proteome</keyword>
<dbReference type="Proteomes" id="UP000247409">
    <property type="component" value="Unassembled WGS sequence"/>
</dbReference>
<feature type="compositionally biased region" description="Polar residues" evidence="1">
    <location>
        <begin position="399"/>
        <end position="415"/>
    </location>
</feature>
<feature type="compositionally biased region" description="Low complexity" evidence="1">
    <location>
        <begin position="680"/>
        <end position="695"/>
    </location>
</feature>
<reference evidence="4 5" key="1">
    <citation type="journal article" date="2018" name="Mol. Biol. Evol.">
        <title>Analysis of the draft genome of the red seaweed Gracilariopsis chorda provides insights into genome size evolution in Rhodophyta.</title>
        <authorList>
            <person name="Lee J."/>
            <person name="Yang E.C."/>
            <person name="Graf L."/>
            <person name="Yang J.H."/>
            <person name="Qiu H."/>
            <person name="Zel Zion U."/>
            <person name="Chan C.X."/>
            <person name="Stephens T.G."/>
            <person name="Weber A.P.M."/>
            <person name="Boo G.H."/>
            <person name="Boo S.M."/>
            <person name="Kim K.M."/>
            <person name="Shin Y."/>
            <person name="Jung M."/>
            <person name="Lee S.J."/>
            <person name="Yim H.S."/>
            <person name="Lee J.H."/>
            <person name="Bhattacharya D."/>
            <person name="Yoon H.S."/>
        </authorList>
    </citation>
    <scope>NUCLEOTIDE SEQUENCE [LARGE SCALE GENOMIC DNA]</scope>
    <source>
        <strain evidence="4 5">SKKU-2015</strain>
        <tissue evidence="4">Whole body</tissue>
    </source>
</reference>
<dbReference type="Gene3D" id="2.60.120.430">
    <property type="entry name" value="Galactose-binding lectin"/>
    <property type="match status" value="1"/>
</dbReference>
<feature type="domain" description="Malectin" evidence="3">
    <location>
        <begin position="62"/>
        <end position="146"/>
    </location>
</feature>
<feature type="region of interest" description="Disordered" evidence="1">
    <location>
        <begin position="220"/>
        <end position="273"/>
    </location>
</feature>
<feature type="region of interest" description="Disordered" evidence="1">
    <location>
        <begin position="610"/>
        <end position="761"/>
    </location>
</feature>
<feature type="compositionally biased region" description="Polar residues" evidence="1">
    <location>
        <begin position="376"/>
        <end position="388"/>
    </location>
</feature>
<dbReference type="InterPro" id="IPR021720">
    <property type="entry name" value="Malectin_dom"/>
</dbReference>
<comment type="caution">
    <text evidence="4">The sequence shown here is derived from an EMBL/GenBank/DDBJ whole genome shotgun (WGS) entry which is preliminary data.</text>
</comment>
<evidence type="ECO:0000256" key="1">
    <source>
        <dbReference type="SAM" id="MobiDB-lite"/>
    </source>
</evidence>
<sequence>MTGMAVTTSMHTLLLALSVCCLSVLCSSERIEWKINLGGDAVDGFQAEEAVLNVDEKFAKMRYHGTIKGSGADLNVFKTQRFSRAEDLVLNFPVPDGVYSVTLMFSETWKGAYGSGNRVFDVYLGSKPNGVVRVIEAMDPFRSGGPAGSVRRKFNDIATRGGLTLALRPIKQNPQIAGIIISGYSYGKSYMEDLPTVPAGPSEVEDFSLVNNMGPNLPQEANLIYDPSLNPKFRSSSTSSTPSGSSTKTFTMSTNNNVPSTGSSVGQVGPSGGFGGASRASNAFGAAAQYSPNVQATSFGTQGFPSSFSAGNPYGAVRRASLTSPPSQVGITRSDGGVAPNGGTSFGTFRRRRLASYAGEEAPVALPLTGSVRESNNQLSSGVGTTNLAIGDQNGGLGSSNEVRSYHSTDQPMAYSQQPPSSSFSQGNGFIAPNSPADLSPSGGIDNGPPTSFASRNSLEEASNLATGGQHQLLPQSEGTVQQQTPPSQMMESSIGRQEEAPVVTSLDSTQLQTLTLGSENRRAQPDSQIGTDAAVKNEEPTSNMYHQTRPNFTTRLGGLKPTSFKLDSEGIRAPSSSYSEENVENRKRSPTEVMNGIRAQLHSLIQQTKAISRNENESIRDDTTISERQLSREGQHKLGFKSFSRDSADQGSPAEAQVIQNYPRERPSTLSDRYEDSTSHVASGSRSEVSSGMSQPHPQSEMYGSATRDALHQSSEREIGKDHRHFRGFRNSKNDIDRRQTGKSVRPFSDLPDLPPGIIEGSEVVPEAPVSAGVHIGSENLDGICINNSTHCSCGMVTDSNPEECLYVVKEDVSPMLCVRRPCSGKLVCACAPGASSLCMRSTVMEILVRAAAHKHGETEESEIVQCSREKLEHGIGVLTPVV</sequence>
<protein>
    <recommendedName>
        <fullName evidence="3">Malectin domain-containing protein</fullName>
    </recommendedName>
</protein>
<evidence type="ECO:0000313" key="4">
    <source>
        <dbReference type="EMBL" id="PXF46753.1"/>
    </source>
</evidence>
<name>A0A2V3IXG3_9FLOR</name>
<feature type="compositionally biased region" description="Polar residues" evidence="1">
    <location>
        <begin position="321"/>
        <end position="331"/>
    </location>
</feature>
<evidence type="ECO:0000259" key="3">
    <source>
        <dbReference type="Pfam" id="PF11721"/>
    </source>
</evidence>
<feature type="compositionally biased region" description="Polar residues" evidence="1">
    <location>
        <begin position="541"/>
        <end position="555"/>
    </location>
</feature>
<feature type="region of interest" description="Disordered" evidence="1">
    <location>
        <begin position="321"/>
        <end position="346"/>
    </location>
</feature>
<feature type="compositionally biased region" description="Basic and acidic residues" evidence="1">
    <location>
        <begin position="664"/>
        <end position="679"/>
    </location>
</feature>